<gene>
    <name evidence="1" type="ORF">J2S74_001495</name>
</gene>
<proteinExistence type="predicted"/>
<evidence type="ECO:0000313" key="1">
    <source>
        <dbReference type="EMBL" id="MDQ0254122.1"/>
    </source>
</evidence>
<organism evidence="1 2">
    <name type="scientific">Evansella vedderi</name>
    <dbReference type="NCBI Taxonomy" id="38282"/>
    <lineage>
        <taxon>Bacteria</taxon>
        <taxon>Bacillati</taxon>
        <taxon>Bacillota</taxon>
        <taxon>Bacilli</taxon>
        <taxon>Bacillales</taxon>
        <taxon>Bacillaceae</taxon>
        <taxon>Evansella</taxon>
    </lineage>
</organism>
<dbReference type="Proteomes" id="UP001230005">
    <property type="component" value="Unassembled WGS sequence"/>
</dbReference>
<protein>
    <submittedName>
        <fullName evidence="1">Uncharacterized protein</fullName>
    </submittedName>
</protein>
<dbReference type="RefSeq" id="WP_307323619.1">
    <property type="nucleotide sequence ID" value="NZ_JAUSUG010000004.1"/>
</dbReference>
<accession>A0ABT9ZSC8</accession>
<name>A0ABT9ZSC8_9BACI</name>
<keyword evidence="2" id="KW-1185">Reference proteome</keyword>
<sequence>MPNGHQTRKYNDCTYIFSDLHRNLQNRNKSEWKINQDEEFNSFALMCDENWIFKDYKGGSLHRINSSNEKLGKNRSLEWVKIAKFVDSTKNSEWHGYPVDYRESIHDKPPTKILKEWVNKGIIRKSQMGKIVDNRGCDI</sequence>
<comment type="caution">
    <text evidence="1">The sequence shown here is derived from an EMBL/GenBank/DDBJ whole genome shotgun (WGS) entry which is preliminary data.</text>
</comment>
<evidence type="ECO:0000313" key="2">
    <source>
        <dbReference type="Proteomes" id="UP001230005"/>
    </source>
</evidence>
<dbReference type="EMBL" id="JAUSUG010000004">
    <property type="protein sequence ID" value="MDQ0254122.1"/>
    <property type="molecule type" value="Genomic_DNA"/>
</dbReference>
<reference evidence="1 2" key="1">
    <citation type="submission" date="2023-07" db="EMBL/GenBank/DDBJ databases">
        <title>Genomic Encyclopedia of Type Strains, Phase IV (KMG-IV): sequencing the most valuable type-strain genomes for metagenomic binning, comparative biology and taxonomic classification.</title>
        <authorList>
            <person name="Goeker M."/>
        </authorList>
    </citation>
    <scope>NUCLEOTIDE SEQUENCE [LARGE SCALE GENOMIC DNA]</scope>
    <source>
        <strain evidence="1 2">DSM 9768</strain>
    </source>
</reference>